<sequence length="637" mass="69521">MALARPQIVLVTGGTGYVASHLILQLLSAGHIIRTTTRKSDGEQKLLRALRPHVSSHHLDRISFFVADLASDDGWQEAIQGCDYVHHVASPFPSSEPKSEDELIRPAREGTLRVLKFSRDANVRRVVMTSSFAAIGYGYKTPPAAFTEEHWSILDSDVPVQAYQKSKALAERVAWDFIEKEGGQLELSVINPTGIFGPLLGPEIGTSVALVKTMMDGRMAACPQLCFGVVDVRDVADLHVRAMVSPEAKGQRYLATCASSTVHLLDFAKIIAKSNADFAGKLPTRELPNIVVRIAALFSSKMAMILPGLGASKNFDNSKAKGLGWAPRSVEQCIADTAESLVNLGHSETSALWQGILIMIDESDTSLSPSPSRQLAQPMSACPDASKVERRRLQNRINKRNSRQRRNDLLGKGGKRWTIYTSPASDTSVVVQSSPGSFCQLGAAERNRYLCMLRDISWGGATAHLLQPERLLCVSQYNLILAMASNASALGISMEDLRHDILSPFNGDNGTAPGELPPALQPTAAQRDIQHHPWIDLCPSPAFRDVLLNRSAEYSDEELCAAMAGTALERPGLIIWGNAWDPAAYEMSEQFLGRYGWLFRNCVDFMTSTNNWRRRRGEAPLAPPPADLGDAADGVEG</sequence>
<protein>
    <submittedName>
        <fullName evidence="1">Uncharacterized protein</fullName>
    </submittedName>
</protein>
<comment type="caution">
    <text evidence="1">The sequence shown here is derived from an EMBL/GenBank/DDBJ whole genome shotgun (WGS) entry which is preliminary data.</text>
</comment>
<dbReference type="EMBL" id="JANAKD010001014">
    <property type="protein sequence ID" value="KAJ3484605.1"/>
    <property type="molecule type" value="Genomic_DNA"/>
</dbReference>
<gene>
    <name evidence="1" type="ORF">NLG97_g7014</name>
</gene>
<proteinExistence type="predicted"/>
<name>A0ACC1QN09_9HYPO</name>
<organism evidence="1 2">
    <name type="scientific">Lecanicillium saksenae</name>
    <dbReference type="NCBI Taxonomy" id="468837"/>
    <lineage>
        <taxon>Eukaryota</taxon>
        <taxon>Fungi</taxon>
        <taxon>Dikarya</taxon>
        <taxon>Ascomycota</taxon>
        <taxon>Pezizomycotina</taxon>
        <taxon>Sordariomycetes</taxon>
        <taxon>Hypocreomycetidae</taxon>
        <taxon>Hypocreales</taxon>
        <taxon>Cordycipitaceae</taxon>
        <taxon>Lecanicillium</taxon>
    </lineage>
</organism>
<reference evidence="1" key="1">
    <citation type="submission" date="2022-07" db="EMBL/GenBank/DDBJ databases">
        <title>Genome Sequence of Lecanicillium saksenae.</title>
        <authorList>
            <person name="Buettner E."/>
        </authorList>
    </citation>
    <scope>NUCLEOTIDE SEQUENCE</scope>
    <source>
        <strain evidence="1">VT-O1</strain>
    </source>
</reference>
<keyword evidence="2" id="KW-1185">Reference proteome</keyword>
<evidence type="ECO:0000313" key="2">
    <source>
        <dbReference type="Proteomes" id="UP001148737"/>
    </source>
</evidence>
<accession>A0ACC1QN09</accession>
<dbReference type="Proteomes" id="UP001148737">
    <property type="component" value="Unassembled WGS sequence"/>
</dbReference>
<evidence type="ECO:0000313" key="1">
    <source>
        <dbReference type="EMBL" id="KAJ3484605.1"/>
    </source>
</evidence>